<feature type="chain" id="PRO_5042217008" description="Cathepsin propeptide inhibitor domain-containing protein" evidence="1">
    <location>
        <begin position="29"/>
        <end position="96"/>
    </location>
</feature>
<dbReference type="AlphaFoldDB" id="A0AAD6LZ20"/>
<feature type="signal peptide" evidence="1">
    <location>
        <begin position="1"/>
        <end position="28"/>
    </location>
</feature>
<gene>
    <name evidence="2" type="ORF">NC653_031543</name>
</gene>
<organism evidence="2 3">
    <name type="scientific">Populus alba x Populus x berolinensis</name>
    <dbReference type="NCBI Taxonomy" id="444605"/>
    <lineage>
        <taxon>Eukaryota</taxon>
        <taxon>Viridiplantae</taxon>
        <taxon>Streptophyta</taxon>
        <taxon>Embryophyta</taxon>
        <taxon>Tracheophyta</taxon>
        <taxon>Spermatophyta</taxon>
        <taxon>Magnoliopsida</taxon>
        <taxon>eudicotyledons</taxon>
        <taxon>Gunneridae</taxon>
        <taxon>Pentapetalae</taxon>
        <taxon>rosids</taxon>
        <taxon>fabids</taxon>
        <taxon>Malpighiales</taxon>
        <taxon>Salicaceae</taxon>
        <taxon>Saliceae</taxon>
        <taxon>Populus</taxon>
    </lineage>
</organism>
<keyword evidence="3" id="KW-1185">Reference proteome</keyword>
<dbReference type="EMBL" id="JAQIZT010000013">
    <property type="protein sequence ID" value="KAJ6975747.1"/>
    <property type="molecule type" value="Genomic_DNA"/>
</dbReference>
<name>A0AAD6LZ20_9ROSI</name>
<dbReference type="Proteomes" id="UP001164929">
    <property type="component" value="Chromosome 13"/>
</dbReference>
<proteinExistence type="predicted"/>
<comment type="caution">
    <text evidence="2">The sequence shown here is derived from an EMBL/GenBank/DDBJ whole genome shotgun (WGS) entry which is preliminary data.</text>
</comment>
<evidence type="ECO:0000313" key="2">
    <source>
        <dbReference type="EMBL" id="KAJ6975747.1"/>
    </source>
</evidence>
<sequence>MRAPITLRNCGLILMVLCILWIPSRVSSSENKVTPIYDPRDIEQRFEDWLAQYGREYELETNGHCVLEYTNLMFSSLTTSILKTYPLGSLTTNLQT</sequence>
<evidence type="ECO:0000313" key="3">
    <source>
        <dbReference type="Proteomes" id="UP001164929"/>
    </source>
</evidence>
<accession>A0AAD6LZ20</accession>
<keyword evidence="1" id="KW-0732">Signal</keyword>
<evidence type="ECO:0000256" key="1">
    <source>
        <dbReference type="SAM" id="SignalP"/>
    </source>
</evidence>
<protein>
    <recommendedName>
        <fullName evidence="4">Cathepsin propeptide inhibitor domain-containing protein</fullName>
    </recommendedName>
</protein>
<evidence type="ECO:0008006" key="4">
    <source>
        <dbReference type="Google" id="ProtNLM"/>
    </source>
</evidence>
<reference evidence="2" key="1">
    <citation type="journal article" date="2023" name="Mol. Ecol. Resour.">
        <title>Chromosome-level genome assembly of a triploid poplar Populus alba 'Berolinensis'.</title>
        <authorList>
            <person name="Chen S."/>
            <person name="Yu Y."/>
            <person name="Wang X."/>
            <person name="Wang S."/>
            <person name="Zhang T."/>
            <person name="Zhou Y."/>
            <person name="He R."/>
            <person name="Meng N."/>
            <person name="Wang Y."/>
            <person name="Liu W."/>
            <person name="Liu Z."/>
            <person name="Liu J."/>
            <person name="Guo Q."/>
            <person name="Huang H."/>
            <person name="Sederoff R.R."/>
            <person name="Wang G."/>
            <person name="Qu G."/>
            <person name="Chen S."/>
        </authorList>
    </citation>
    <scope>NUCLEOTIDE SEQUENCE</scope>
    <source>
        <strain evidence="2">SC-2020</strain>
    </source>
</reference>